<comment type="caution">
    <text evidence="7">The sequence shown here is derived from an EMBL/GenBank/DDBJ whole genome shotgun (WGS) entry which is preliminary data.</text>
</comment>
<keyword evidence="3" id="KW-0201">Cytochrome c-type biogenesis</keyword>
<feature type="domain" description="Thioredoxin" evidence="6">
    <location>
        <begin position="35"/>
        <end position="175"/>
    </location>
</feature>
<dbReference type="GO" id="GO:0030288">
    <property type="term" value="C:outer membrane-bounded periplasmic space"/>
    <property type="evidence" value="ECO:0007669"/>
    <property type="project" value="InterPro"/>
</dbReference>
<comment type="subcellular location">
    <subcellularLocation>
        <location evidence="1">Cell envelope</location>
    </subcellularLocation>
</comment>
<dbReference type="PROSITE" id="PS51352">
    <property type="entry name" value="THIOREDOXIN_2"/>
    <property type="match status" value="1"/>
</dbReference>
<dbReference type="Pfam" id="PF08534">
    <property type="entry name" value="Redoxin"/>
    <property type="match status" value="1"/>
</dbReference>
<protein>
    <submittedName>
        <fullName evidence="7">DsbE family thiol:disulfide interchange protein</fullName>
    </submittedName>
</protein>
<dbReference type="SUPFAM" id="SSF52833">
    <property type="entry name" value="Thioredoxin-like"/>
    <property type="match status" value="1"/>
</dbReference>
<accession>A0A502CIK3</accession>
<dbReference type="Gene3D" id="3.40.30.10">
    <property type="entry name" value="Glutaredoxin"/>
    <property type="match status" value="1"/>
</dbReference>
<dbReference type="AlphaFoldDB" id="A0A502CIK3"/>
<sequence>MKRWMLWLPLAVFALLFAVVAAGLFRPADRTVRSAMIGKPIPNFTLPGMVPGKPGLATATLTAGRPHLVNVFASWCVPCIAEAPQLMRLKAMGVPIEGIAIRDTREDLLGFLRRNGDPYERIGDDQRSAVQVALGSSGVPESFVVDGAGTIVLQHVGDIRAEDVDDIAAAVRNAK</sequence>
<gene>
    <name evidence="7" type="ORF">EAH84_09485</name>
</gene>
<dbReference type="GO" id="GO:0015036">
    <property type="term" value="F:disulfide oxidoreductase activity"/>
    <property type="evidence" value="ECO:0007669"/>
    <property type="project" value="InterPro"/>
</dbReference>
<dbReference type="InterPro" id="IPR050553">
    <property type="entry name" value="Thioredoxin_ResA/DsbE_sf"/>
</dbReference>
<evidence type="ECO:0000256" key="4">
    <source>
        <dbReference type="ARBA" id="ARBA00023157"/>
    </source>
</evidence>
<name>A0A502CIK3_9SPHN</name>
<dbReference type="RefSeq" id="WP_140871191.1">
    <property type="nucleotide sequence ID" value="NZ_RCZK01000006.1"/>
</dbReference>
<evidence type="ECO:0000313" key="7">
    <source>
        <dbReference type="EMBL" id="TPG12480.1"/>
    </source>
</evidence>
<evidence type="ECO:0000256" key="1">
    <source>
        <dbReference type="ARBA" id="ARBA00004196"/>
    </source>
</evidence>
<dbReference type="InterPro" id="IPR013740">
    <property type="entry name" value="Redoxin"/>
</dbReference>
<dbReference type="PANTHER" id="PTHR42852:SF6">
    <property type="entry name" value="THIOL:DISULFIDE INTERCHANGE PROTEIN DSBE"/>
    <property type="match status" value="1"/>
</dbReference>
<keyword evidence="4" id="KW-1015">Disulfide bond</keyword>
<organism evidence="7 8">
    <name type="scientific">Sphingomonas oligophenolica</name>
    <dbReference type="NCBI Taxonomy" id="301154"/>
    <lineage>
        <taxon>Bacteria</taxon>
        <taxon>Pseudomonadati</taxon>
        <taxon>Pseudomonadota</taxon>
        <taxon>Alphaproteobacteria</taxon>
        <taxon>Sphingomonadales</taxon>
        <taxon>Sphingomonadaceae</taxon>
        <taxon>Sphingomonas</taxon>
    </lineage>
</organism>
<dbReference type="EMBL" id="RCZK01000006">
    <property type="protein sequence ID" value="TPG12480.1"/>
    <property type="molecule type" value="Genomic_DNA"/>
</dbReference>
<evidence type="ECO:0000256" key="3">
    <source>
        <dbReference type="ARBA" id="ARBA00022748"/>
    </source>
</evidence>
<comment type="similarity">
    <text evidence="2">Belongs to the thioredoxin family. DsbE subfamily.</text>
</comment>
<evidence type="ECO:0000313" key="8">
    <source>
        <dbReference type="Proteomes" id="UP000318413"/>
    </source>
</evidence>
<evidence type="ECO:0000259" key="6">
    <source>
        <dbReference type="PROSITE" id="PS51352"/>
    </source>
</evidence>
<proteinExistence type="inferred from homology"/>
<keyword evidence="5" id="KW-0676">Redox-active center</keyword>
<dbReference type="CDD" id="cd03010">
    <property type="entry name" value="TlpA_like_DsbE"/>
    <property type="match status" value="1"/>
</dbReference>
<dbReference type="InterPro" id="IPR004799">
    <property type="entry name" value="Periplasmic_diS_OxRdtase_DsbE"/>
</dbReference>
<dbReference type="Proteomes" id="UP000318413">
    <property type="component" value="Unassembled WGS sequence"/>
</dbReference>
<dbReference type="PANTHER" id="PTHR42852">
    <property type="entry name" value="THIOL:DISULFIDE INTERCHANGE PROTEIN DSBE"/>
    <property type="match status" value="1"/>
</dbReference>
<dbReference type="GO" id="GO:0017004">
    <property type="term" value="P:cytochrome complex assembly"/>
    <property type="evidence" value="ECO:0007669"/>
    <property type="project" value="UniProtKB-KW"/>
</dbReference>
<evidence type="ECO:0000256" key="2">
    <source>
        <dbReference type="ARBA" id="ARBA00007758"/>
    </source>
</evidence>
<dbReference type="InterPro" id="IPR036249">
    <property type="entry name" value="Thioredoxin-like_sf"/>
</dbReference>
<dbReference type="OrthoDB" id="9799347at2"/>
<dbReference type="InterPro" id="IPR013766">
    <property type="entry name" value="Thioredoxin_domain"/>
</dbReference>
<keyword evidence="8" id="KW-1185">Reference proteome</keyword>
<evidence type="ECO:0000256" key="5">
    <source>
        <dbReference type="ARBA" id="ARBA00023284"/>
    </source>
</evidence>
<reference evidence="7 8" key="1">
    <citation type="journal article" date="2019" name="Environ. Microbiol.">
        <title>Species interactions and distinct microbial communities in high Arctic permafrost affected cryosols are associated with the CH4 and CO2 gas fluxes.</title>
        <authorList>
            <person name="Altshuler I."/>
            <person name="Hamel J."/>
            <person name="Turney S."/>
            <person name="Magnuson E."/>
            <person name="Levesque R."/>
            <person name="Greer C."/>
            <person name="Whyte L.G."/>
        </authorList>
    </citation>
    <scope>NUCLEOTIDE SEQUENCE [LARGE SCALE GENOMIC DNA]</scope>
    <source>
        <strain evidence="7 8">S5.1</strain>
    </source>
</reference>